<evidence type="ECO:0000259" key="6">
    <source>
        <dbReference type="PROSITE" id="PS51471"/>
    </source>
</evidence>
<dbReference type="Pfam" id="PF13640">
    <property type="entry name" value="2OG-FeII_Oxy_3"/>
    <property type="match status" value="1"/>
</dbReference>
<dbReference type="GO" id="GO:0004656">
    <property type="term" value="F:procollagen-proline 4-dioxygenase activity"/>
    <property type="evidence" value="ECO:0007669"/>
    <property type="project" value="TreeGrafter"/>
</dbReference>
<dbReference type="SMART" id="SM00702">
    <property type="entry name" value="P4Hc"/>
    <property type="match status" value="1"/>
</dbReference>
<dbReference type="PANTHER" id="PTHR10869">
    <property type="entry name" value="PROLYL 4-HYDROXYLASE ALPHA SUBUNIT"/>
    <property type="match status" value="1"/>
</dbReference>
<dbReference type="InterPro" id="IPR005123">
    <property type="entry name" value="Oxoglu/Fe-dep_dioxygenase_dom"/>
</dbReference>
<keyword evidence="2" id="KW-0479">Metal-binding</keyword>
<dbReference type="GO" id="GO:0031418">
    <property type="term" value="F:L-ascorbic acid binding"/>
    <property type="evidence" value="ECO:0007669"/>
    <property type="project" value="InterPro"/>
</dbReference>
<gene>
    <name evidence="7" type="ORF">AB1Y20_022547</name>
</gene>
<sequence length="185" mass="20513">MCRESCARSGRGSLGRRLVGLGGVGWSFVCGLDLCGKLGRGGQKAVHAVAVRATITPLLAPPLTQVLRYETSQFYKTHHDQNSPRASAWGPRMFTVFMYVGDGYTGGETHFPRLNLTVAAKKGSACVWTSVLDSDPFQRDDRTDHESLPVKSGVKYGVNYWVHMYPFRAKSMRGCGNQAYIENWY</sequence>
<organism evidence="7 8">
    <name type="scientific">Prymnesium parvum</name>
    <name type="common">Toxic golden alga</name>
    <dbReference type="NCBI Taxonomy" id="97485"/>
    <lineage>
        <taxon>Eukaryota</taxon>
        <taxon>Haptista</taxon>
        <taxon>Haptophyta</taxon>
        <taxon>Prymnesiophyceae</taxon>
        <taxon>Prymnesiales</taxon>
        <taxon>Prymnesiaceae</taxon>
        <taxon>Prymnesium</taxon>
    </lineage>
</organism>
<reference evidence="7 8" key="1">
    <citation type="journal article" date="2024" name="Science">
        <title>Giant polyketide synthase enzymes in the biosynthesis of giant marine polyether toxins.</title>
        <authorList>
            <person name="Fallon T.R."/>
            <person name="Shende V.V."/>
            <person name="Wierzbicki I.H."/>
            <person name="Pendleton A.L."/>
            <person name="Watervoot N.F."/>
            <person name="Auber R.P."/>
            <person name="Gonzalez D.J."/>
            <person name="Wisecaver J.H."/>
            <person name="Moore B.S."/>
        </authorList>
    </citation>
    <scope>NUCLEOTIDE SEQUENCE [LARGE SCALE GENOMIC DNA]</scope>
    <source>
        <strain evidence="7 8">12B1</strain>
    </source>
</reference>
<evidence type="ECO:0000313" key="8">
    <source>
        <dbReference type="Proteomes" id="UP001515480"/>
    </source>
</evidence>
<evidence type="ECO:0000313" key="7">
    <source>
        <dbReference type="EMBL" id="KAL1520990.1"/>
    </source>
</evidence>
<dbReference type="PANTHER" id="PTHR10869:SF235">
    <property type="entry name" value="PROCOLLAGEN-PROLINE 4-DIOXYGENASE"/>
    <property type="match status" value="1"/>
</dbReference>
<evidence type="ECO:0000256" key="1">
    <source>
        <dbReference type="ARBA" id="ARBA00001961"/>
    </source>
</evidence>
<evidence type="ECO:0000256" key="4">
    <source>
        <dbReference type="ARBA" id="ARBA00023002"/>
    </source>
</evidence>
<dbReference type="PROSITE" id="PS51471">
    <property type="entry name" value="FE2OG_OXY"/>
    <property type="match status" value="1"/>
</dbReference>
<comment type="caution">
    <text evidence="7">The sequence shown here is derived from an EMBL/GenBank/DDBJ whole genome shotgun (WGS) entry which is preliminary data.</text>
</comment>
<dbReference type="GO" id="GO:0005506">
    <property type="term" value="F:iron ion binding"/>
    <property type="evidence" value="ECO:0007669"/>
    <property type="project" value="InterPro"/>
</dbReference>
<evidence type="ECO:0000256" key="3">
    <source>
        <dbReference type="ARBA" id="ARBA00022964"/>
    </source>
</evidence>
<keyword evidence="5" id="KW-0408">Iron</keyword>
<dbReference type="Gene3D" id="2.60.120.620">
    <property type="entry name" value="q2cbj1_9rhob like domain"/>
    <property type="match status" value="1"/>
</dbReference>
<name>A0AB34JJA8_PRYPA</name>
<keyword evidence="3" id="KW-0223">Dioxygenase</keyword>
<dbReference type="InterPro" id="IPR045054">
    <property type="entry name" value="P4HA-like"/>
</dbReference>
<keyword evidence="8" id="KW-1185">Reference proteome</keyword>
<dbReference type="EMBL" id="JBGBPQ010000008">
    <property type="protein sequence ID" value="KAL1520990.1"/>
    <property type="molecule type" value="Genomic_DNA"/>
</dbReference>
<dbReference type="InterPro" id="IPR044862">
    <property type="entry name" value="Pro_4_hyd_alph_FE2OG_OXY"/>
</dbReference>
<accession>A0AB34JJA8</accession>
<evidence type="ECO:0000256" key="2">
    <source>
        <dbReference type="ARBA" id="ARBA00022723"/>
    </source>
</evidence>
<dbReference type="AlphaFoldDB" id="A0AB34JJA8"/>
<comment type="cofactor">
    <cofactor evidence="1">
        <name>L-ascorbate</name>
        <dbReference type="ChEBI" id="CHEBI:38290"/>
    </cofactor>
</comment>
<dbReference type="GO" id="GO:0005783">
    <property type="term" value="C:endoplasmic reticulum"/>
    <property type="evidence" value="ECO:0007669"/>
    <property type="project" value="TreeGrafter"/>
</dbReference>
<dbReference type="Proteomes" id="UP001515480">
    <property type="component" value="Unassembled WGS sequence"/>
</dbReference>
<keyword evidence="4" id="KW-0560">Oxidoreductase</keyword>
<evidence type="ECO:0000256" key="5">
    <source>
        <dbReference type="ARBA" id="ARBA00023004"/>
    </source>
</evidence>
<feature type="domain" description="Fe2OG dioxygenase" evidence="6">
    <location>
        <begin position="54"/>
        <end position="164"/>
    </location>
</feature>
<proteinExistence type="predicted"/>
<protein>
    <recommendedName>
        <fullName evidence="6">Fe2OG dioxygenase domain-containing protein</fullName>
    </recommendedName>
</protein>
<dbReference type="InterPro" id="IPR006620">
    <property type="entry name" value="Pro_4_hyd_alph"/>
</dbReference>